<protein>
    <submittedName>
        <fullName evidence="2">Si:ch211-214j8.12</fullName>
    </submittedName>
</protein>
<name>A0A3Q3F5K6_KRYMA</name>
<dbReference type="STRING" id="37003.ENSKMAP00000008827"/>
<organism evidence="2 3">
    <name type="scientific">Kryptolebias marmoratus</name>
    <name type="common">Mangrove killifish</name>
    <name type="synonym">Rivulus marmoratus</name>
    <dbReference type="NCBI Taxonomy" id="37003"/>
    <lineage>
        <taxon>Eukaryota</taxon>
        <taxon>Metazoa</taxon>
        <taxon>Chordata</taxon>
        <taxon>Craniata</taxon>
        <taxon>Vertebrata</taxon>
        <taxon>Euteleostomi</taxon>
        <taxon>Actinopterygii</taxon>
        <taxon>Neopterygii</taxon>
        <taxon>Teleostei</taxon>
        <taxon>Neoteleostei</taxon>
        <taxon>Acanthomorphata</taxon>
        <taxon>Ovalentaria</taxon>
        <taxon>Atherinomorphae</taxon>
        <taxon>Cyprinodontiformes</taxon>
        <taxon>Rivulidae</taxon>
        <taxon>Kryptolebias</taxon>
    </lineage>
</organism>
<dbReference type="Proteomes" id="UP000264800">
    <property type="component" value="Unplaced"/>
</dbReference>
<evidence type="ECO:0000313" key="3">
    <source>
        <dbReference type="Proteomes" id="UP000264800"/>
    </source>
</evidence>
<dbReference type="SUPFAM" id="SSF52047">
    <property type="entry name" value="RNI-like"/>
    <property type="match status" value="2"/>
</dbReference>
<dbReference type="RefSeq" id="XP_017272626.1">
    <property type="nucleotide sequence ID" value="XM_017417137.3"/>
</dbReference>
<sequence>MPLFRALGDRAGVKAQPQRRGQKVRREPGRCCVSQEDDAVPSLRRACLLNLADNMKEVWVKDYANNYLDHYSFRYIMGPFNLLPGELVEELTLLLSHRNQLSRPALHLLLVPHLRDLSLEKCPGLVTAALCGHIAARCQGLWSLDLSGAQQLSSKVLCETVHSLPALRSLSLCGVPCDRSVIQTVVCHCRSLRHLDVSRCHLLSPASLLPLGGVCPSSSSPSLRLSPPLPLSSLSALDIGFGEQEEDSTAAAAYLLLSLPCLESVALEGIAQACGLLERGDFSWTEEFADREGLPHLEEVWRERVQEEGVESWARKRKRETDESEDEESMHSKEDESEEDEQPSCSQTEERHKVLSQSGLVLQLKDVQCVTCDSLYSLCRLCPDMKSLSVSIDKYEGTGGRGHGSLLAADLQTWSGQLRRLSFQYPGPLGDLLLLFQVVGSSLTSLTLEGVKTSPRTPLLEVIRACPRLRDLLICAEPPGLPQLEYEDNQQDDDVPRLPNLHSLKLSFSHDPNQRRPVMFWMSLRKVLRCLLIGSPLLEKLSLVSLPCPLDCVLQDALQHASSDAAASPPLPLGRVRRLDLVRTDVQMVTVRSVMQRSRRLRLVDVSHCWEISLLQWMNCKMFSSVEVVWV</sequence>
<dbReference type="SMART" id="SM00367">
    <property type="entry name" value="LRR_CC"/>
    <property type="match status" value="2"/>
</dbReference>
<dbReference type="GeneTree" id="ENSGT00610000087464"/>
<dbReference type="InterPro" id="IPR032675">
    <property type="entry name" value="LRR_dom_sf"/>
</dbReference>
<evidence type="ECO:0000256" key="1">
    <source>
        <dbReference type="SAM" id="MobiDB-lite"/>
    </source>
</evidence>
<proteinExistence type="predicted"/>
<reference evidence="2" key="1">
    <citation type="submission" date="2025-08" db="UniProtKB">
        <authorList>
            <consortium name="Ensembl"/>
        </authorList>
    </citation>
    <scope>IDENTIFICATION</scope>
</reference>
<dbReference type="InterPro" id="IPR050648">
    <property type="entry name" value="F-box_LRR-repeat"/>
</dbReference>
<reference evidence="2" key="2">
    <citation type="submission" date="2025-09" db="UniProtKB">
        <authorList>
            <consortium name="Ensembl"/>
        </authorList>
    </citation>
    <scope>IDENTIFICATION</scope>
</reference>
<dbReference type="OMA" id="DYADNYM"/>
<dbReference type="PANTHER" id="PTHR13382">
    <property type="entry name" value="MITOCHONDRIAL ATP SYNTHASE COUPLING FACTOR B"/>
    <property type="match status" value="1"/>
</dbReference>
<evidence type="ECO:0000313" key="2">
    <source>
        <dbReference type="Ensembl" id="ENSKMAP00000008827.1"/>
    </source>
</evidence>
<dbReference type="InterPro" id="IPR006553">
    <property type="entry name" value="Leu-rich_rpt_Cys-con_subtyp"/>
</dbReference>
<dbReference type="Gene3D" id="3.80.10.10">
    <property type="entry name" value="Ribonuclease Inhibitor"/>
    <property type="match status" value="2"/>
</dbReference>
<feature type="region of interest" description="Disordered" evidence="1">
    <location>
        <begin position="312"/>
        <end position="350"/>
    </location>
</feature>
<dbReference type="GeneID" id="108236472"/>
<dbReference type="GO" id="GO:0005737">
    <property type="term" value="C:cytoplasm"/>
    <property type="evidence" value="ECO:0007669"/>
    <property type="project" value="TreeGrafter"/>
</dbReference>
<dbReference type="Ensembl" id="ENSKMAT00000008961.1">
    <property type="protein sequence ID" value="ENSKMAP00000008827.1"/>
    <property type="gene ID" value="ENSKMAG00000006634.1"/>
</dbReference>
<keyword evidence="3" id="KW-1185">Reference proteome</keyword>
<dbReference type="OrthoDB" id="16120at2759"/>
<dbReference type="KEGG" id="kmr:108236472"/>
<dbReference type="AlphaFoldDB" id="A0A3Q3F5K6"/>
<accession>A0A3Q3F5K6</accession>